<organism evidence="2 3">
    <name type="scientific">Bradyrhizobium forestalis</name>
    <dbReference type="NCBI Taxonomy" id="1419263"/>
    <lineage>
        <taxon>Bacteria</taxon>
        <taxon>Pseudomonadati</taxon>
        <taxon>Pseudomonadota</taxon>
        <taxon>Alphaproteobacteria</taxon>
        <taxon>Hyphomicrobiales</taxon>
        <taxon>Nitrobacteraceae</taxon>
        <taxon>Bradyrhizobium</taxon>
    </lineage>
</organism>
<gene>
    <name evidence="2" type="ORF">CVM73_30785</name>
</gene>
<evidence type="ECO:0000256" key="1">
    <source>
        <dbReference type="ARBA" id="ARBA00001954"/>
    </source>
</evidence>
<evidence type="ECO:0000313" key="2">
    <source>
        <dbReference type="EMBL" id="PJG51473.1"/>
    </source>
</evidence>
<proteinExistence type="predicted"/>
<dbReference type="PANTHER" id="PTHR20883:SF48">
    <property type="entry name" value="ECTOINE DIOXYGENASE"/>
    <property type="match status" value="1"/>
</dbReference>
<dbReference type="SUPFAM" id="SSF51197">
    <property type="entry name" value="Clavaminate synthase-like"/>
    <property type="match status" value="1"/>
</dbReference>
<reference evidence="2 3" key="1">
    <citation type="submission" date="2017-11" db="EMBL/GenBank/DDBJ databases">
        <title>Bradyrhizobium forestalis sp. nov., an efficient nitrogen-fixing bacterium isolated from nodules of forest legume species in the Amazon.</title>
        <authorList>
            <person name="Costa E.M."/>
            <person name="Guimaraes A."/>
            <person name="Carvalho T.S."/>
            <person name="Rodrigues T.L."/>
            <person name="Ribeiro P.R.A."/>
            <person name="Lebbe L."/>
            <person name="Willems A."/>
            <person name="Moreira F.M.S."/>
        </authorList>
    </citation>
    <scope>NUCLEOTIDE SEQUENCE [LARGE SCALE GENOMIC DNA]</scope>
    <source>
        <strain evidence="2 3">INPA54B</strain>
    </source>
</reference>
<keyword evidence="3" id="KW-1185">Reference proteome</keyword>
<dbReference type="EMBL" id="PGVG01000036">
    <property type="protein sequence ID" value="PJG51473.1"/>
    <property type="molecule type" value="Genomic_DNA"/>
</dbReference>
<name>A0A2M8R101_9BRAD</name>
<dbReference type="InterPro" id="IPR008775">
    <property type="entry name" value="Phytyl_CoA_dOase-like"/>
</dbReference>
<keyword evidence="2" id="KW-0560">Oxidoreductase</keyword>
<dbReference type="RefSeq" id="WP_100235518.1">
    <property type="nucleotide sequence ID" value="NZ_PGVG01000036.1"/>
</dbReference>
<protein>
    <submittedName>
        <fullName evidence="2">Phytanoyl-CoA dioxygenase</fullName>
    </submittedName>
</protein>
<dbReference type="GO" id="GO:0005506">
    <property type="term" value="F:iron ion binding"/>
    <property type="evidence" value="ECO:0007669"/>
    <property type="project" value="UniProtKB-ARBA"/>
</dbReference>
<accession>A0A2M8R101</accession>
<comment type="cofactor">
    <cofactor evidence="1">
        <name>Fe(2+)</name>
        <dbReference type="ChEBI" id="CHEBI:29033"/>
    </cofactor>
</comment>
<dbReference type="OrthoDB" id="2553118at2"/>
<dbReference type="Pfam" id="PF05721">
    <property type="entry name" value="PhyH"/>
    <property type="match status" value="1"/>
</dbReference>
<sequence>MPKMLSEAQVEQYRSEGFVCPVDALSIEEAAEFLARMEDLENREPDLWARSKIKPHLLMMWLNDLMRSSSILDAVEDVLGPDIMAWATGHFDKKPHDPSFVTWHQDGTYWGLSEPSVVTAWVALTPSNRRNGCMRVIPGSHHRGQLPHRDTSDRNNLLSRGQDVEVNVEEDQAVDLELRPGQISLHHTMLIHGSKPNLSDTRRLGITVRYVAAHVSQTRGFRDSATLVRGIDKYRNFVAEPRPRCDFDPNAVEFYNEIVAESRRRKDAIAVGHQNKAELLKPTTML</sequence>
<comment type="caution">
    <text evidence="2">The sequence shown here is derived from an EMBL/GenBank/DDBJ whole genome shotgun (WGS) entry which is preliminary data.</text>
</comment>
<dbReference type="GO" id="GO:0016706">
    <property type="term" value="F:2-oxoglutarate-dependent dioxygenase activity"/>
    <property type="evidence" value="ECO:0007669"/>
    <property type="project" value="UniProtKB-ARBA"/>
</dbReference>
<dbReference type="PANTHER" id="PTHR20883">
    <property type="entry name" value="PHYTANOYL-COA DIOXYGENASE DOMAIN CONTAINING 1"/>
    <property type="match status" value="1"/>
</dbReference>
<evidence type="ECO:0000313" key="3">
    <source>
        <dbReference type="Proteomes" id="UP000231194"/>
    </source>
</evidence>
<dbReference type="AlphaFoldDB" id="A0A2M8R101"/>
<dbReference type="Proteomes" id="UP000231194">
    <property type="component" value="Unassembled WGS sequence"/>
</dbReference>
<keyword evidence="2" id="KW-0223">Dioxygenase</keyword>
<dbReference type="Gene3D" id="2.60.120.620">
    <property type="entry name" value="q2cbj1_9rhob like domain"/>
    <property type="match status" value="1"/>
</dbReference>